<keyword evidence="2" id="KW-1133">Transmembrane helix</keyword>
<organism evidence="4 5">
    <name type="scientific">Cryobacterium algoritolerans</name>
    <dbReference type="NCBI Taxonomy" id="1259184"/>
    <lineage>
        <taxon>Bacteria</taxon>
        <taxon>Bacillati</taxon>
        <taxon>Actinomycetota</taxon>
        <taxon>Actinomycetes</taxon>
        <taxon>Micrococcales</taxon>
        <taxon>Microbacteriaceae</taxon>
        <taxon>Cryobacterium</taxon>
    </lineage>
</organism>
<sequence length="464" mass="48659">MTRRELRERERAERAPVEVADARHTSRYDSRVVAASLPAAPVEPERAPEPAPATAFEPEPLEPARVSRPLAEDLADADAHLPELDTVTIPDTDRLIAAPAASEAPMSDLEHLQTDVSPVTTSTPIQFPTRAQARARQAAARSEHSTLQPAASLPDPARPAATPADAARPTATLRETTPADAARPAATLPETALPAASFAEAPRLRAIAMAPAAAPRSPQTTKPTSRIARRLATTGVTFVAMAFVALMAVSTSLPAEALLSSADVQAAAHASLRKTSTEPAQTLTMDGGTDVITVQRDGYESKTIAEVAAASGIRMEATFTNNPNGTIQWPFAVGVHIGDRFGFRDCAGCSSNHGGQDFNPGIGAPIQAISDGVVSVAEDGEGSLGVHMIIDHMIDGKLVSSVYAHMIHGSMLFKTGDVVKVGQVIGQVGNTGMSTGPHLHFEIRLGGKDGTKVDPLVWLRANTN</sequence>
<evidence type="ECO:0000259" key="3">
    <source>
        <dbReference type="Pfam" id="PF01551"/>
    </source>
</evidence>
<dbReference type="RefSeq" id="WP_134564852.1">
    <property type="nucleotide sequence ID" value="NZ_SOFP01000009.1"/>
</dbReference>
<reference evidence="4 5" key="1">
    <citation type="submission" date="2019-03" db="EMBL/GenBank/DDBJ databases">
        <title>Genomics of glacier-inhabiting Cryobacterium strains.</title>
        <authorList>
            <person name="Liu Q."/>
            <person name="Xin Y.-H."/>
        </authorList>
    </citation>
    <scope>NUCLEOTIDE SEQUENCE [LARGE SCALE GENOMIC DNA]</scope>
    <source>
        <strain evidence="4 5">MDT1-3</strain>
    </source>
</reference>
<keyword evidence="5" id="KW-1185">Reference proteome</keyword>
<proteinExistence type="predicted"/>
<evidence type="ECO:0000256" key="2">
    <source>
        <dbReference type="SAM" id="Phobius"/>
    </source>
</evidence>
<dbReference type="GO" id="GO:0004222">
    <property type="term" value="F:metalloendopeptidase activity"/>
    <property type="evidence" value="ECO:0007669"/>
    <property type="project" value="TreeGrafter"/>
</dbReference>
<feature type="region of interest" description="Disordered" evidence="1">
    <location>
        <begin position="39"/>
        <end position="62"/>
    </location>
</feature>
<dbReference type="EMBL" id="SOFP01000009">
    <property type="protein sequence ID" value="TFC20070.1"/>
    <property type="molecule type" value="Genomic_DNA"/>
</dbReference>
<feature type="domain" description="M23ase beta-sheet core" evidence="3">
    <location>
        <begin position="352"/>
        <end position="455"/>
    </location>
</feature>
<dbReference type="AlphaFoldDB" id="A0A4R8X0C4"/>
<dbReference type="PANTHER" id="PTHR21666">
    <property type="entry name" value="PEPTIDASE-RELATED"/>
    <property type="match status" value="1"/>
</dbReference>
<evidence type="ECO:0000256" key="1">
    <source>
        <dbReference type="SAM" id="MobiDB-lite"/>
    </source>
</evidence>
<feature type="transmembrane region" description="Helical" evidence="2">
    <location>
        <begin position="231"/>
        <end position="253"/>
    </location>
</feature>
<feature type="region of interest" description="Disordered" evidence="1">
    <location>
        <begin position="115"/>
        <end position="190"/>
    </location>
</feature>
<dbReference type="InterPro" id="IPR011055">
    <property type="entry name" value="Dup_hybrid_motif"/>
</dbReference>
<feature type="compositionally biased region" description="Low complexity" evidence="1">
    <location>
        <begin position="154"/>
        <end position="190"/>
    </location>
</feature>
<dbReference type="PANTHER" id="PTHR21666:SF270">
    <property type="entry name" value="MUREIN HYDROLASE ACTIVATOR ENVC"/>
    <property type="match status" value="1"/>
</dbReference>
<dbReference type="Proteomes" id="UP000298412">
    <property type="component" value="Unassembled WGS sequence"/>
</dbReference>
<feature type="compositionally biased region" description="Polar residues" evidence="1">
    <location>
        <begin position="115"/>
        <end position="126"/>
    </location>
</feature>
<dbReference type="InterPro" id="IPR016047">
    <property type="entry name" value="M23ase_b-sheet_dom"/>
</dbReference>
<comment type="caution">
    <text evidence="4">The sequence shown here is derived from an EMBL/GenBank/DDBJ whole genome shotgun (WGS) entry which is preliminary data.</text>
</comment>
<feature type="region of interest" description="Disordered" evidence="1">
    <location>
        <begin position="1"/>
        <end position="23"/>
    </location>
</feature>
<dbReference type="CDD" id="cd12797">
    <property type="entry name" value="M23_peptidase"/>
    <property type="match status" value="1"/>
</dbReference>
<dbReference type="Gene3D" id="2.70.70.10">
    <property type="entry name" value="Glucose Permease (Domain IIA)"/>
    <property type="match status" value="1"/>
</dbReference>
<accession>A0A4R8X0C4</accession>
<keyword evidence="2" id="KW-0812">Transmembrane</keyword>
<dbReference type="InterPro" id="IPR050570">
    <property type="entry name" value="Cell_wall_metabolism_enzyme"/>
</dbReference>
<protein>
    <recommendedName>
        <fullName evidence="3">M23ase beta-sheet core domain-containing protein</fullName>
    </recommendedName>
</protein>
<name>A0A4R8X0C4_9MICO</name>
<dbReference type="OrthoDB" id="1099523at2"/>
<keyword evidence="2" id="KW-0472">Membrane</keyword>
<gene>
    <name evidence="4" type="ORF">E3O19_01480</name>
</gene>
<dbReference type="SUPFAM" id="SSF51261">
    <property type="entry name" value="Duplicated hybrid motif"/>
    <property type="match status" value="1"/>
</dbReference>
<evidence type="ECO:0000313" key="5">
    <source>
        <dbReference type="Proteomes" id="UP000298412"/>
    </source>
</evidence>
<evidence type="ECO:0000313" key="4">
    <source>
        <dbReference type="EMBL" id="TFC20070.1"/>
    </source>
</evidence>
<dbReference type="Pfam" id="PF01551">
    <property type="entry name" value="Peptidase_M23"/>
    <property type="match status" value="1"/>
</dbReference>
<feature type="compositionally biased region" description="Low complexity" evidence="1">
    <location>
        <begin position="130"/>
        <end position="140"/>
    </location>
</feature>